<accession>A0A9Q9AK37</accession>
<dbReference type="AlphaFoldDB" id="A0A9Q9AK37"/>
<dbReference type="Gene3D" id="1.25.40.10">
    <property type="entry name" value="Tetratricopeptide repeat domain"/>
    <property type="match status" value="1"/>
</dbReference>
<keyword evidence="3" id="KW-1185">Reference proteome</keyword>
<gene>
    <name evidence="2" type="ORF">Slin15195_G012090</name>
</gene>
<dbReference type="EMBL" id="CP099418">
    <property type="protein sequence ID" value="USW47890.1"/>
    <property type="molecule type" value="Genomic_DNA"/>
</dbReference>
<feature type="region of interest" description="Disordered" evidence="1">
    <location>
        <begin position="511"/>
        <end position="566"/>
    </location>
</feature>
<sequence length="590" mass="64753">MCNVLGELDEVVQARCIGQSGSGLENSMDRCKRLLDQIDRSLPDIIEQAGRGLKLVDHEAEAKYVLSQLRALYMTLTPAEGRTHAGEPVGRLVTTSFILDDRWPPGKDSAISSMPDSESPRDERHSDLYTSSPTNGREASDEKEVYFQRPCRSNSSASIGSDISWCTALCGPETPRFRSETLDRVAHLVEPDTLCDRSAQLCSDEILADSISLRIGLHVLSHSGSDIVFASTPGARTNDDGCASGVKKEALSLRYAVTKHGDLRERTTATGKPALPRRPPPPVPRSAKHDSRGMHSAVTTSPARLAHEGDEKRPRVQALEQRISNGPCDVSSIIQRSSSLPPQSLRPGKRPTRAGSKDKIDLASISLLAEHRVQAIIHSWNRRHWDEAELLLQEHLKICAVMKDQDLAGRVQHLLAVCASFRGEWQEAMARFIANFRKPLNSSEDIDTGVCAAAYWLGDLYAMQNRTTDALLAYAIAGYNPLADASQATTSQEAIRAERATMRLGVSQAALNQQWQDNDTRREWSTDRSQPRDRQRGSCAGIPGSPSQNDAQRSLQPGTGKSHVSNGLCCRRRWSVRNSTFATTGAHAVV</sequence>
<feature type="region of interest" description="Disordered" evidence="1">
    <location>
        <begin position="104"/>
        <end position="143"/>
    </location>
</feature>
<proteinExistence type="predicted"/>
<feature type="region of interest" description="Disordered" evidence="1">
    <location>
        <begin position="259"/>
        <end position="315"/>
    </location>
</feature>
<feature type="compositionally biased region" description="Basic and acidic residues" evidence="1">
    <location>
        <begin position="118"/>
        <end position="127"/>
    </location>
</feature>
<evidence type="ECO:0000256" key="1">
    <source>
        <dbReference type="SAM" id="MobiDB-lite"/>
    </source>
</evidence>
<feature type="compositionally biased region" description="Polar residues" evidence="1">
    <location>
        <begin position="545"/>
        <end position="565"/>
    </location>
</feature>
<name>A0A9Q9AK37_9PEZI</name>
<feature type="compositionally biased region" description="Low complexity" evidence="1">
    <location>
        <begin position="331"/>
        <end position="346"/>
    </location>
</feature>
<evidence type="ECO:0000313" key="2">
    <source>
        <dbReference type="EMBL" id="USW47890.1"/>
    </source>
</evidence>
<dbReference type="SUPFAM" id="SSF48452">
    <property type="entry name" value="TPR-like"/>
    <property type="match status" value="1"/>
</dbReference>
<reference evidence="2" key="1">
    <citation type="submission" date="2022-06" db="EMBL/GenBank/DDBJ databases">
        <title>Complete genome sequences of two strains of the flax pathogen Septoria linicola.</title>
        <authorList>
            <person name="Lapalu N."/>
            <person name="Simon A."/>
            <person name="Demenou B."/>
            <person name="Paumier D."/>
            <person name="Guillot M.-P."/>
            <person name="Gout L."/>
            <person name="Valade R."/>
        </authorList>
    </citation>
    <scope>NUCLEOTIDE SEQUENCE</scope>
    <source>
        <strain evidence="2">SE15195</strain>
    </source>
</reference>
<feature type="compositionally biased region" description="Basic and acidic residues" evidence="1">
    <location>
        <begin position="305"/>
        <end position="314"/>
    </location>
</feature>
<evidence type="ECO:0000313" key="3">
    <source>
        <dbReference type="Proteomes" id="UP001056384"/>
    </source>
</evidence>
<feature type="compositionally biased region" description="Basic and acidic residues" evidence="1">
    <location>
        <begin position="518"/>
        <end position="536"/>
    </location>
</feature>
<dbReference type="Proteomes" id="UP001056384">
    <property type="component" value="Chromosome 1"/>
</dbReference>
<feature type="region of interest" description="Disordered" evidence="1">
    <location>
        <begin position="329"/>
        <end position="356"/>
    </location>
</feature>
<feature type="compositionally biased region" description="Polar residues" evidence="1">
    <location>
        <begin position="128"/>
        <end position="137"/>
    </location>
</feature>
<protein>
    <submittedName>
        <fullName evidence="2">Tetratricopeptide-like helical domain superfamily</fullName>
    </submittedName>
</protein>
<organism evidence="2 3">
    <name type="scientific">Septoria linicola</name>
    <dbReference type="NCBI Taxonomy" id="215465"/>
    <lineage>
        <taxon>Eukaryota</taxon>
        <taxon>Fungi</taxon>
        <taxon>Dikarya</taxon>
        <taxon>Ascomycota</taxon>
        <taxon>Pezizomycotina</taxon>
        <taxon>Dothideomycetes</taxon>
        <taxon>Dothideomycetidae</taxon>
        <taxon>Mycosphaerellales</taxon>
        <taxon>Mycosphaerellaceae</taxon>
        <taxon>Septoria</taxon>
    </lineage>
</organism>
<dbReference type="InterPro" id="IPR011990">
    <property type="entry name" value="TPR-like_helical_dom_sf"/>
</dbReference>